<reference evidence="2 3" key="1">
    <citation type="submission" date="2011-01" db="EMBL/GenBank/DDBJ databases">
        <authorList>
            <person name="Muzny D."/>
            <person name="Qin X."/>
            <person name="Deng J."/>
            <person name="Jiang H."/>
            <person name="Liu Y."/>
            <person name="Qu J."/>
            <person name="Song X.-Z."/>
            <person name="Zhang L."/>
            <person name="Thornton R."/>
            <person name="Coyle M."/>
            <person name="Francisco L."/>
            <person name="Jackson L."/>
            <person name="Javaid M."/>
            <person name="Korchina V."/>
            <person name="Kovar C."/>
            <person name="Mata R."/>
            <person name="Mathew T."/>
            <person name="Ngo R."/>
            <person name="Nguyen L."/>
            <person name="Nguyen N."/>
            <person name="Okwuonu G."/>
            <person name="Ongeri F."/>
            <person name="Pham C."/>
            <person name="Simmons D."/>
            <person name="Wilczek-Boney K."/>
            <person name="Hale W."/>
            <person name="Jakkamsetti A."/>
            <person name="Pham P."/>
            <person name="Ruth R."/>
            <person name="San Lucas F."/>
            <person name="Warren J."/>
            <person name="Zhang J."/>
            <person name="Zhao Z."/>
            <person name="Zhou C."/>
            <person name="Zhu D."/>
            <person name="Lee S."/>
            <person name="Bess C."/>
            <person name="Blankenburg K."/>
            <person name="Forbes L."/>
            <person name="Fu Q."/>
            <person name="Gubbala S."/>
            <person name="Hirani K."/>
            <person name="Jayaseelan J.C."/>
            <person name="Lara F."/>
            <person name="Munidasa M."/>
            <person name="Palculict T."/>
            <person name="Patil S."/>
            <person name="Pu L.-L."/>
            <person name="Saada N."/>
            <person name="Tang L."/>
            <person name="Weissenberger G."/>
            <person name="Zhu Y."/>
            <person name="Hemphill L."/>
            <person name="Shang Y."/>
            <person name="Youmans B."/>
            <person name="Ayvaz T."/>
            <person name="Ross M."/>
            <person name="Santibanez J."/>
            <person name="Aqrawi P."/>
            <person name="Gross S."/>
            <person name="Joshi V."/>
            <person name="Fowler G."/>
            <person name="Nazareth L."/>
            <person name="Reid J."/>
            <person name="Worley K."/>
            <person name="Petrosino J."/>
            <person name="Highlander S."/>
            <person name="Gibbs R."/>
        </authorList>
    </citation>
    <scope>NUCLEOTIDE SEQUENCE [LARGE SCALE GENOMIC DNA]</scope>
    <source>
        <strain evidence="2 3">ATCC 25976</strain>
    </source>
</reference>
<keyword evidence="3" id="KW-1185">Reference proteome</keyword>
<evidence type="ECO:0000313" key="3">
    <source>
        <dbReference type="Proteomes" id="UP000005467"/>
    </source>
</evidence>
<feature type="compositionally biased region" description="Basic and acidic residues" evidence="1">
    <location>
        <begin position="15"/>
        <end position="27"/>
    </location>
</feature>
<accession>E8KKQ9</accession>
<proteinExistence type="predicted"/>
<sequence>MKAFRELASGTLRTTRTERTEDARESQPEQEVAKPCSLRNGVACGRRRRASEPPRSGLPAPTPNSHKNAILIIFDDCKKDLDRNTKNNAPKQAIEPRKQANLYKHLPFR</sequence>
<organism evidence="2 3">
    <name type="scientific">Actinobacillus ureae ATCC 25976</name>
    <dbReference type="NCBI Taxonomy" id="887324"/>
    <lineage>
        <taxon>Bacteria</taxon>
        <taxon>Pseudomonadati</taxon>
        <taxon>Pseudomonadota</taxon>
        <taxon>Gammaproteobacteria</taxon>
        <taxon>Pasteurellales</taxon>
        <taxon>Pasteurellaceae</taxon>
        <taxon>Actinobacillus</taxon>
    </lineage>
</organism>
<dbReference type="Proteomes" id="UP000005467">
    <property type="component" value="Unassembled WGS sequence"/>
</dbReference>
<comment type="caution">
    <text evidence="2">The sequence shown here is derived from an EMBL/GenBank/DDBJ whole genome shotgun (WGS) entry which is preliminary data.</text>
</comment>
<feature type="region of interest" description="Disordered" evidence="1">
    <location>
        <begin position="1"/>
        <end position="67"/>
    </location>
</feature>
<dbReference type="AlphaFoldDB" id="E8KKQ9"/>
<name>E8KKQ9_9PAST</name>
<dbReference type="EMBL" id="AEVG01000159">
    <property type="protein sequence ID" value="EFX90518.1"/>
    <property type="molecule type" value="Genomic_DNA"/>
</dbReference>
<evidence type="ECO:0000256" key="1">
    <source>
        <dbReference type="SAM" id="MobiDB-lite"/>
    </source>
</evidence>
<evidence type="ECO:0000313" key="2">
    <source>
        <dbReference type="EMBL" id="EFX90518.1"/>
    </source>
</evidence>
<dbReference type="HOGENOM" id="CLU_2178207_0_0_6"/>
<feature type="region of interest" description="Disordered" evidence="1">
    <location>
        <begin position="81"/>
        <end position="109"/>
    </location>
</feature>
<protein>
    <submittedName>
        <fullName evidence="2">Uncharacterized protein</fullName>
    </submittedName>
</protein>
<gene>
    <name evidence="2" type="ORF">HMPREF0027_2426</name>
</gene>